<protein>
    <recommendedName>
        <fullName evidence="3 9">Flagellar biosynthetic protein FliR</fullName>
    </recommendedName>
</protein>
<dbReference type="GO" id="GO:0005886">
    <property type="term" value="C:plasma membrane"/>
    <property type="evidence" value="ECO:0007669"/>
    <property type="project" value="UniProtKB-SubCell"/>
</dbReference>
<dbReference type="InterPro" id="IPR006303">
    <property type="entry name" value="FliR"/>
</dbReference>
<dbReference type="PANTHER" id="PTHR30065:SF8">
    <property type="entry name" value="FLAGELLAR BIOSYNTHETIC PROTEIN FLIR"/>
    <property type="match status" value="1"/>
</dbReference>
<evidence type="ECO:0000313" key="12">
    <source>
        <dbReference type="Proteomes" id="UP000177583"/>
    </source>
</evidence>
<evidence type="ECO:0000256" key="9">
    <source>
        <dbReference type="NCBIfam" id="TIGR01400"/>
    </source>
</evidence>
<evidence type="ECO:0000256" key="3">
    <source>
        <dbReference type="ARBA" id="ARBA00021717"/>
    </source>
</evidence>
<dbReference type="PRINTS" id="PR00953">
    <property type="entry name" value="TYPE3IMRPROT"/>
</dbReference>
<feature type="transmembrane region" description="Helical" evidence="10">
    <location>
        <begin position="214"/>
        <end position="236"/>
    </location>
</feature>
<feature type="transmembrane region" description="Helical" evidence="10">
    <location>
        <begin position="44"/>
        <end position="63"/>
    </location>
</feature>
<comment type="caution">
    <text evidence="11">The sequence shown here is derived from an EMBL/GenBank/DDBJ whole genome shotgun (WGS) entry which is preliminary data.</text>
</comment>
<keyword evidence="4 10" id="KW-1003">Cell membrane</keyword>
<evidence type="ECO:0000256" key="7">
    <source>
        <dbReference type="ARBA" id="ARBA00023136"/>
    </source>
</evidence>
<reference evidence="11 12" key="1">
    <citation type="journal article" date="2016" name="Nat. Commun.">
        <title>Thousands of microbial genomes shed light on interconnected biogeochemical processes in an aquifer system.</title>
        <authorList>
            <person name="Anantharaman K."/>
            <person name="Brown C.T."/>
            <person name="Hug L.A."/>
            <person name="Sharon I."/>
            <person name="Castelle C.J."/>
            <person name="Probst A.J."/>
            <person name="Thomas B.C."/>
            <person name="Singh A."/>
            <person name="Wilkins M.J."/>
            <person name="Karaoz U."/>
            <person name="Brodie E.L."/>
            <person name="Williams K.H."/>
            <person name="Hubbard S.S."/>
            <person name="Banfield J.F."/>
        </authorList>
    </citation>
    <scope>NUCLEOTIDE SEQUENCE [LARGE SCALE GENOMIC DNA]</scope>
</reference>
<evidence type="ECO:0000256" key="2">
    <source>
        <dbReference type="ARBA" id="ARBA00009772"/>
    </source>
</evidence>
<feature type="transmembrane region" description="Helical" evidence="10">
    <location>
        <begin position="180"/>
        <end position="202"/>
    </location>
</feature>
<dbReference type="AlphaFoldDB" id="A0A1F6H2X1"/>
<organism evidence="11 12">
    <name type="scientific">Candidatus Lambdaproteobacteria bacterium RIFOXYD2_FULL_56_26</name>
    <dbReference type="NCBI Taxonomy" id="1817773"/>
    <lineage>
        <taxon>Bacteria</taxon>
        <taxon>Pseudomonadati</taxon>
        <taxon>Pseudomonadota</taxon>
        <taxon>Candidatus Lambdaproteobacteria</taxon>
    </lineage>
</organism>
<keyword evidence="7 10" id="KW-0472">Membrane</keyword>
<gene>
    <name evidence="11" type="ORF">A2557_06460</name>
</gene>
<comment type="function">
    <text evidence="1 10">Role in flagellar biosynthesis.</text>
</comment>
<keyword evidence="11" id="KW-0969">Cilium</keyword>
<feature type="transmembrane region" description="Helical" evidence="10">
    <location>
        <begin position="12"/>
        <end position="32"/>
    </location>
</feature>
<keyword evidence="8 10" id="KW-0975">Bacterial flagellum</keyword>
<evidence type="ECO:0000313" key="11">
    <source>
        <dbReference type="EMBL" id="OGH04630.1"/>
    </source>
</evidence>
<dbReference type="GO" id="GO:0009425">
    <property type="term" value="C:bacterial-type flagellum basal body"/>
    <property type="evidence" value="ECO:0007669"/>
    <property type="project" value="UniProtKB-SubCell"/>
</dbReference>
<name>A0A1F6H2X1_9PROT</name>
<dbReference type="GO" id="GO:0044780">
    <property type="term" value="P:bacterial-type flagellum assembly"/>
    <property type="evidence" value="ECO:0007669"/>
    <property type="project" value="UniProtKB-UniRule"/>
</dbReference>
<dbReference type="Proteomes" id="UP000177583">
    <property type="component" value="Unassembled WGS sequence"/>
</dbReference>
<evidence type="ECO:0000256" key="6">
    <source>
        <dbReference type="ARBA" id="ARBA00022989"/>
    </source>
</evidence>
<feature type="transmembrane region" description="Helical" evidence="10">
    <location>
        <begin position="83"/>
        <end position="111"/>
    </location>
</feature>
<accession>A0A1F6H2X1</accession>
<feature type="transmembrane region" description="Helical" evidence="10">
    <location>
        <begin position="123"/>
        <end position="141"/>
    </location>
</feature>
<comment type="subcellular location">
    <subcellularLocation>
        <location evidence="10">Cell membrane</location>
        <topology evidence="10">Multi-pass membrane protein</topology>
    </subcellularLocation>
    <subcellularLocation>
        <location evidence="10">Bacterial flagellum basal body</location>
    </subcellularLocation>
</comment>
<evidence type="ECO:0000256" key="4">
    <source>
        <dbReference type="ARBA" id="ARBA00022475"/>
    </source>
</evidence>
<dbReference type="InterPro" id="IPR002010">
    <property type="entry name" value="T3SS_IM_R"/>
</dbReference>
<dbReference type="EMBL" id="MFNF01000001">
    <property type="protein sequence ID" value="OGH04630.1"/>
    <property type="molecule type" value="Genomic_DNA"/>
</dbReference>
<dbReference type="NCBIfam" id="TIGR01400">
    <property type="entry name" value="fliR"/>
    <property type="match status" value="1"/>
</dbReference>
<keyword evidence="11" id="KW-0282">Flagellum</keyword>
<keyword evidence="11" id="KW-0966">Cell projection</keyword>
<dbReference type="GO" id="GO:0006605">
    <property type="term" value="P:protein targeting"/>
    <property type="evidence" value="ECO:0007669"/>
    <property type="project" value="UniProtKB-UniRule"/>
</dbReference>
<sequence length="261" mass="28721">MESVLQFSPDQYFNFILVVLRIGGLFVTAPILSSANVPRRLRLFMVLMVSWMLFAVLPNTPIAQNWNASYYLLMATRETMIGLLLGVVPRATFAAVDFAGTVIGFQMGLSLANVMDPQSQTQVSMISSFKGLLATLLFVIIDGHHTFFEVIALSYDKVAIGTFAFNPNILEFLLRLGGDMIILGVKLGSPFIVALLFANLILGFMARAMPQMNIFVVGMPLTILLGFLFLMTGMPYTTGAMHKAFSGLEVQVIEMLNLMAK</sequence>
<keyword evidence="6 10" id="KW-1133">Transmembrane helix</keyword>
<proteinExistence type="inferred from homology"/>
<evidence type="ECO:0000256" key="8">
    <source>
        <dbReference type="ARBA" id="ARBA00023143"/>
    </source>
</evidence>
<keyword evidence="5 10" id="KW-0812">Transmembrane</keyword>
<dbReference type="PANTHER" id="PTHR30065">
    <property type="entry name" value="FLAGELLAR BIOSYNTHETIC PROTEIN FLIR"/>
    <property type="match status" value="1"/>
</dbReference>
<comment type="similarity">
    <text evidence="2 10">Belongs to the FliR/MopE/SpaR family.</text>
</comment>
<evidence type="ECO:0000256" key="5">
    <source>
        <dbReference type="ARBA" id="ARBA00022692"/>
    </source>
</evidence>
<dbReference type="Pfam" id="PF01311">
    <property type="entry name" value="Bac_export_1"/>
    <property type="match status" value="1"/>
</dbReference>
<evidence type="ECO:0000256" key="1">
    <source>
        <dbReference type="ARBA" id="ARBA00002578"/>
    </source>
</evidence>
<evidence type="ECO:0000256" key="10">
    <source>
        <dbReference type="RuleBase" id="RU362071"/>
    </source>
</evidence>